<sequence length="194" mass="20693">MAVHNLTAMAVGLLSMGVVSCASTAPKPGLGQPVTEHYIARWTIDVAPDGKNLPAGQGTVMEGEKVYQTACLGCHGAHLEGGTGPALVGGAGSLPTPKPVKTVGSYWPYATTLFDYVRRTMPFQQPQSLSNDQVYAVVGYILNKNQIVEANATVDAATLTHLKMPNRDGFYVDDRPDVRVEPCYKDCLGSLKAR</sequence>
<protein>
    <submittedName>
        <fullName evidence="7">Cytochrome C</fullName>
    </submittedName>
</protein>
<dbReference type="EMBL" id="LKEF01000022">
    <property type="protein sequence ID" value="KTB64184.1"/>
    <property type="molecule type" value="Genomic_DNA"/>
</dbReference>
<dbReference type="GO" id="GO:0009055">
    <property type="term" value="F:electron transfer activity"/>
    <property type="evidence" value="ECO:0007669"/>
    <property type="project" value="InterPro"/>
</dbReference>
<dbReference type="Proteomes" id="UP000054197">
    <property type="component" value="Unassembled WGS sequence"/>
</dbReference>
<evidence type="ECO:0000256" key="4">
    <source>
        <dbReference type="PROSITE-ProRule" id="PRU00433"/>
    </source>
</evidence>
<evidence type="ECO:0000256" key="1">
    <source>
        <dbReference type="ARBA" id="ARBA00022617"/>
    </source>
</evidence>
<dbReference type="PANTHER" id="PTHR35008">
    <property type="entry name" value="BLL4482 PROTEIN-RELATED"/>
    <property type="match status" value="1"/>
</dbReference>
<accession>A0A0W0HTN7</accession>
<reference evidence="7 8" key="1">
    <citation type="submission" date="2015-09" db="EMBL/GenBank/DDBJ databases">
        <title>Genome sequence of ICMP 11288.</title>
        <authorList>
            <person name="Visnovsky S."/>
            <person name="Lu A."/>
            <person name="Panda P."/>
            <person name="Pitman A."/>
        </authorList>
    </citation>
    <scope>NUCLEOTIDE SEQUENCE [LARGE SCALE GENOMIC DNA]</scope>
    <source>
        <strain evidence="7 8">ICMP 11288</strain>
    </source>
</reference>
<feature type="chain" id="PRO_5006903850" evidence="5">
    <location>
        <begin position="25"/>
        <end position="194"/>
    </location>
</feature>
<keyword evidence="3 4" id="KW-0408">Iron</keyword>
<dbReference type="PANTHER" id="PTHR35008:SF8">
    <property type="entry name" value="ALCOHOL DEHYDROGENASE CYTOCHROME C SUBUNIT"/>
    <property type="match status" value="1"/>
</dbReference>
<keyword evidence="1 4" id="KW-0349">Heme</keyword>
<feature type="signal peptide" evidence="5">
    <location>
        <begin position="1"/>
        <end position="24"/>
    </location>
</feature>
<evidence type="ECO:0000259" key="6">
    <source>
        <dbReference type="PROSITE" id="PS51007"/>
    </source>
</evidence>
<dbReference type="PROSITE" id="PS51007">
    <property type="entry name" value="CYTC"/>
    <property type="match status" value="1"/>
</dbReference>
<evidence type="ECO:0000256" key="3">
    <source>
        <dbReference type="ARBA" id="ARBA00023004"/>
    </source>
</evidence>
<dbReference type="RefSeq" id="WP_058420585.1">
    <property type="nucleotide sequence ID" value="NZ_LKEF01000022.1"/>
</dbReference>
<evidence type="ECO:0000256" key="5">
    <source>
        <dbReference type="SAM" id="SignalP"/>
    </source>
</evidence>
<dbReference type="Pfam" id="PF13442">
    <property type="entry name" value="Cytochrome_CBB3"/>
    <property type="match status" value="1"/>
</dbReference>
<comment type="caution">
    <text evidence="7">The sequence shown here is derived from an EMBL/GenBank/DDBJ whole genome shotgun (WGS) entry which is preliminary data.</text>
</comment>
<dbReference type="InterPro" id="IPR036909">
    <property type="entry name" value="Cyt_c-like_dom_sf"/>
</dbReference>
<evidence type="ECO:0000313" key="8">
    <source>
        <dbReference type="Proteomes" id="UP000054197"/>
    </source>
</evidence>
<dbReference type="InterPro" id="IPR009056">
    <property type="entry name" value="Cyt_c-like_dom"/>
</dbReference>
<dbReference type="AlphaFoldDB" id="A0A0W0HTN7"/>
<gene>
    <name evidence="7" type="ORF">AO063_18380</name>
</gene>
<evidence type="ECO:0000313" key="7">
    <source>
        <dbReference type="EMBL" id="KTB64184.1"/>
    </source>
</evidence>
<keyword evidence="2 4" id="KW-0479">Metal-binding</keyword>
<dbReference type="InterPro" id="IPR051459">
    <property type="entry name" value="Cytochrome_c-type_DH"/>
</dbReference>
<keyword evidence="5" id="KW-0732">Signal</keyword>
<organism evidence="7 8">
    <name type="scientific">Pseudomonas fluorescens ICMP 11288</name>
    <dbReference type="NCBI Taxonomy" id="1198309"/>
    <lineage>
        <taxon>Bacteria</taxon>
        <taxon>Pseudomonadati</taxon>
        <taxon>Pseudomonadota</taxon>
        <taxon>Gammaproteobacteria</taxon>
        <taxon>Pseudomonadales</taxon>
        <taxon>Pseudomonadaceae</taxon>
        <taxon>Pseudomonas</taxon>
    </lineage>
</organism>
<dbReference type="GO" id="GO:0046872">
    <property type="term" value="F:metal ion binding"/>
    <property type="evidence" value="ECO:0007669"/>
    <property type="project" value="UniProtKB-KW"/>
</dbReference>
<name>A0A0W0HTN7_PSEFL</name>
<feature type="domain" description="Cytochrome c" evidence="6">
    <location>
        <begin position="58"/>
        <end position="145"/>
    </location>
</feature>
<dbReference type="GO" id="GO:0020037">
    <property type="term" value="F:heme binding"/>
    <property type="evidence" value="ECO:0007669"/>
    <property type="project" value="InterPro"/>
</dbReference>
<dbReference type="SUPFAM" id="SSF46626">
    <property type="entry name" value="Cytochrome c"/>
    <property type="match status" value="1"/>
</dbReference>
<proteinExistence type="predicted"/>
<dbReference type="Gene3D" id="1.10.760.10">
    <property type="entry name" value="Cytochrome c-like domain"/>
    <property type="match status" value="1"/>
</dbReference>
<evidence type="ECO:0000256" key="2">
    <source>
        <dbReference type="ARBA" id="ARBA00022723"/>
    </source>
</evidence>